<dbReference type="STRING" id="351605.Gura_3101"/>
<dbReference type="GO" id="GO:0031071">
    <property type="term" value="F:cysteine desulfurase activity"/>
    <property type="evidence" value="ECO:0007669"/>
    <property type="project" value="UniProtKB-EC"/>
</dbReference>
<dbReference type="EMBL" id="CP000698">
    <property type="protein sequence ID" value="ABQ27266.1"/>
    <property type="molecule type" value="Genomic_DNA"/>
</dbReference>
<evidence type="ECO:0000313" key="8">
    <source>
        <dbReference type="Proteomes" id="UP000006695"/>
    </source>
</evidence>
<dbReference type="InterPro" id="IPR015421">
    <property type="entry name" value="PyrdxlP-dep_Trfase_major"/>
</dbReference>
<dbReference type="Pfam" id="PF00266">
    <property type="entry name" value="Aminotran_5"/>
    <property type="match status" value="1"/>
</dbReference>
<dbReference type="InterPro" id="IPR000192">
    <property type="entry name" value="Aminotrans_V_dom"/>
</dbReference>
<feature type="domain" description="Aminotransferase class V" evidence="6">
    <location>
        <begin position="3"/>
        <end position="367"/>
    </location>
</feature>
<dbReference type="InterPro" id="IPR010969">
    <property type="entry name" value="Cys_dSase-rel_unknwn_funct"/>
</dbReference>
<dbReference type="Proteomes" id="UP000006695">
    <property type="component" value="Chromosome"/>
</dbReference>
<comment type="cofactor">
    <cofactor evidence="1">
        <name>pyridoxal 5'-phosphate</name>
        <dbReference type="ChEBI" id="CHEBI:597326"/>
    </cofactor>
</comment>
<evidence type="ECO:0000256" key="2">
    <source>
        <dbReference type="ARBA" id="ARBA00010447"/>
    </source>
</evidence>
<dbReference type="HOGENOM" id="CLU_003433_2_4_7"/>
<keyword evidence="8" id="KW-1185">Reference proteome</keyword>
<dbReference type="KEGG" id="gur:Gura_3101"/>
<dbReference type="PANTHER" id="PTHR43586">
    <property type="entry name" value="CYSTEINE DESULFURASE"/>
    <property type="match status" value="1"/>
</dbReference>
<dbReference type="Gene3D" id="3.40.640.10">
    <property type="entry name" value="Type I PLP-dependent aspartate aminotransferase-like (Major domain)"/>
    <property type="match status" value="1"/>
</dbReference>
<evidence type="ECO:0000256" key="3">
    <source>
        <dbReference type="ARBA" id="ARBA00012239"/>
    </source>
</evidence>
<gene>
    <name evidence="7" type="ordered locus">Gura_3101</name>
</gene>
<name>A5G648_GEOUR</name>
<evidence type="ECO:0000256" key="5">
    <source>
        <dbReference type="ARBA" id="ARBA00050776"/>
    </source>
</evidence>
<dbReference type="AlphaFoldDB" id="A5G648"/>
<keyword evidence="4" id="KW-0663">Pyridoxal phosphate</keyword>
<dbReference type="NCBIfam" id="TIGR01977">
    <property type="entry name" value="am_tr_V_EF2568"/>
    <property type="match status" value="1"/>
</dbReference>
<dbReference type="InterPro" id="IPR015424">
    <property type="entry name" value="PyrdxlP-dep_Trfase"/>
</dbReference>
<dbReference type="RefSeq" id="WP_011939932.1">
    <property type="nucleotide sequence ID" value="NC_009483.1"/>
</dbReference>
<protein>
    <recommendedName>
        <fullName evidence="3">cysteine desulfurase</fullName>
        <ecNumber evidence="3">2.8.1.7</ecNumber>
    </recommendedName>
</protein>
<dbReference type="Gene3D" id="3.90.1150.10">
    <property type="entry name" value="Aspartate Aminotransferase, domain 1"/>
    <property type="match status" value="1"/>
</dbReference>
<evidence type="ECO:0000259" key="6">
    <source>
        <dbReference type="Pfam" id="PF00266"/>
    </source>
</evidence>
<evidence type="ECO:0000313" key="7">
    <source>
        <dbReference type="EMBL" id="ABQ27266.1"/>
    </source>
</evidence>
<evidence type="ECO:0000256" key="1">
    <source>
        <dbReference type="ARBA" id="ARBA00001933"/>
    </source>
</evidence>
<sequence>MLYINNASTSSPKPEAVYKAVELCIRTSGMSSDRSSFVSKLDFIPNETRALIAKLINASDPTQIVFTMNGTEALNLAIKGILKRGDHVITTSLEHNSVIRPLKHLEQDGDIELSIVQASSEGLLDPNDIVPLIKSNTKLIVTAHITNVLGTTIPIEEIGKIAAQHNIKYLVDAAQSIGFADIDVEKMNIDMLAFPGHKSLFGPSGTGGLYIKKGIDLTPIKYGGTGNLSEPITQPDFLPYKYESGTPNTLGICGLNAGLKFVASEGVANIRKHEHELACMLYEELSTIKGVTLYGPKSPAEITSIVAFNVKDKNPMKVANTLITKFGIITRPGLHCAPLTHQTVGTWKDGSVRISAGYFNTKEHIDEVVKAVAAITAT</sequence>
<dbReference type="EC" id="2.8.1.7" evidence="3"/>
<dbReference type="SUPFAM" id="SSF53383">
    <property type="entry name" value="PLP-dependent transferases"/>
    <property type="match status" value="1"/>
</dbReference>
<comment type="catalytic activity">
    <reaction evidence="5">
        <text>(sulfur carrier)-H + L-cysteine = (sulfur carrier)-SH + L-alanine</text>
        <dbReference type="Rhea" id="RHEA:43892"/>
        <dbReference type="Rhea" id="RHEA-COMP:14737"/>
        <dbReference type="Rhea" id="RHEA-COMP:14739"/>
        <dbReference type="ChEBI" id="CHEBI:29917"/>
        <dbReference type="ChEBI" id="CHEBI:35235"/>
        <dbReference type="ChEBI" id="CHEBI:57972"/>
        <dbReference type="ChEBI" id="CHEBI:64428"/>
        <dbReference type="EC" id="2.8.1.7"/>
    </reaction>
</comment>
<dbReference type="OrthoDB" id="9808002at2"/>
<proteinExistence type="inferred from homology"/>
<dbReference type="InterPro" id="IPR016454">
    <property type="entry name" value="Cysteine_dSase"/>
</dbReference>
<organism evidence="7 8">
    <name type="scientific">Geotalea uraniireducens (strain Rf4)</name>
    <name type="common">Geobacter uraniireducens</name>
    <dbReference type="NCBI Taxonomy" id="351605"/>
    <lineage>
        <taxon>Bacteria</taxon>
        <taxon>Pseudomonadati</taxon>
        <taxon>Thermodesulfobacteriota</taxon>
        <taxon>Desulfuromonadia</taxon>
        <taxon>Geobacterales</taxon>
        <taxon>Geobacteraceae</taxon>
        <taxon>Geotalea</taxon>
    </lineage>
</organism>
<comment type="similarity">
    <text evidence="2">Belongs to the class-V pyridoxal-phosphate-dependent aminotransferase family. Csd subfamily.</text>
</comment>
<dbReference type="PANTHER" id="PTHR43586:SF4">
    <property type="entry name" value="ISOPENICILLIN N EPIMERASE"/>
    <property type="match status" value="1"/>
</dbReference>
<evidence type="ECO:0000256" key="4">
    <source>
        <dbReference type="ARBA" id="ARBA00022898"/>
    </source>
</evidence>
<dbReference type="PIRSF" id="PIRSF005572">
    <property type="entry name" value="NifS"/>
    <property type="match status" value="1"/>
</dbReference>
<reference evidence="7 8" key="1">
    <citation type="submission" date="2007-05" db="EMBL/GenBank/DDBJ databases">
        <title>Complete sequence of Geobacter uraniireducens Rf4.</title>
        <authorList>
            <consortium name="US DOE Joint Genome Institute"/>
            <person name="Copeland A."/>
            <person name="Lucas S."/>
            <person name="Lapidus A."/>
            <person name="Barry K."/>
            <person name="Detter J.C."/>
            <person name="Glavina del Rio T."/>
            <person name="Hammon N."/>
            <person name="Israni S."/>
            <person name="Dalin E."/>
            <person name="Tice H."/>
            <person name="Pitluck S."/>
            <person name="Chertkov O."/>
            <person name="Brettin T."/>
            <person name="Bruce D."/>
            <person name="Han C."/>
            <person name="Schmutz J."/>
            <person name="Larimer F."/>
            <person name="Land M."/>
            <person name="Hauser L."/>
            <person name="Kyrpides N."/>
            <person name="Mikhailova N."/>
            <person name="Shelobolina E."/>
            <person name="Aklujkar M."/>
            <person name="Lovley D."/>
            <person name="Richardson P."/>
        </authorList>
    </citation>
    <scope>NUCLEOTIDE SEQUENCE [LARGE SCALE GENOMIC DNA]</scope>
    <source>
        <strain evidence="7 8">Rf4</strain>
    </source>
</reference>
<accession>A5G648</accession>
<dbReference type="InterPro" id="IPR015422">
    <property type="entry name" value="PyrdxlP-dep_Trfase_small"/>
</dbReference>